<evidence type="ECO:0000313" key="11">
    <source>
        <dbReference type="Proteomes" id="UP000823941"/>
    </source>
</evidence>
<accession>A0ABQ7PWF2</accession>
<evidence type="ECO:0000256" key="7">
    <source>
        <dbReference type="RuleBase" id="RU363000"/>
    </source>
</evidence>
<feature type="compositionally biased region" description="Acidic residues" evidence="9">
    <location>
        <begin position="36"/>
        <end position="54"/>
    </location>
</feature>
<keyword evidence="8" id="KW-0175">Coiled coil</keyword>
<evidence type="ECO:0000256" key="8">
    <source>
        <dbReference type="SAM" id="Coils"/>
    </source>
</evidence>
<dbReference type="PANTHER" id="PTHR15415:SF7">
    <property type="entry name" value="MICOS COMPLEX SUBUNIT MIC60"/>
    <property type="match status" value="1"/>
</dbReference>
<evidence type="ECO:0000256" key="5">
    <source>
        <dbReference type="ARBA" id="ARBA00023128"/>
    </source>
</evidence>
<evidence type="ECO:0000313" key="10">
    <source>
        <dbReference type="EMBL" id="KAG7297310.1"/>
    </source>
</evidence>
<keyword evidence="4" id="KW-1133">Transmembrane helix</keyword>
<evidence type="ECO:0000256" key="4">
    <source>
        <dbReference type="ARBA" id="ARBA00022989"/>
    </source>
</evidence>
<dbReference type="PANTHER" id="PTHR15415">
    <property type="entry name" value="MITOFILIN"/>
    <property type="match status" value="1"/>
</dbReference>
<gene>
    <name evidence="10" type="ORF">JYU34_019271</name>
</gene>
<name>A0ABQ7PWF2_PLUXY</name>
<feature type="coiled-coil region" evidence="8">
    <location>
        <begin position="171"/>
        <end position="198"/>
    </location>
</feature>
<evidence type="ECO:0000256" key="6">
    <source>
        <dbReference type="ARBA" id="ARBA00023136"/>
    </source>
</evidence>
<evidence type="ECO:0000256" key="9">
    <source>
        <dbReference type="SAM" id="MobiDB-lite"/>
    </source>
</evidence>
<dbReference type="InterPro" id="IPR019133">
    <property type="entry name" value="MIC60"/>
</dbReference>
<dbReference type="Pfam" id="PF09731">
    <property type="entry name" value="Mitofilin"/>
    <property type="match status" value="1"/>
</dbReference>
<evidence type="ECO:0000256" key="3">
    <source>
        <dbReference type="ARBA" id="ARBA00022792"/>
    </source>
</evidence>
<keyword evidence="6" id="KW-0472">Membrane</keyword>
<organism evidence="10 11">
    <name type="scientific">Plutella xylostella</name>
    <name type="common">Diamondback moth</name>
    <name type="synonym">Plutella maculipennis</name>
    <dbReference type="NCBI Taxonomy" id="51655"/>
    <lineage>
        <taxon>Eukaryota</taxon>
        <taxon>Metazoa</taxon>
        <taxon>Ecdysozoa</taxon>
        <taxon>Arthropoda</taxon>
        <taxon>Hexapoda</taxon>
        <taxon>Insecta</taxon>
        <taxon>Pterygota</taxon>
        <taxon>Neoptera</taxon>
        <taxon>Endopterygota</taxon>
        <taxon>Lepidoptera</taxon>
        <taxon>Glossata</taxon>
        <taxon>Ditrysia</taxon>
        <taxon>Yponomeutoidea</taxon>
        <taxon>Plutellidae</taxon>
        <taxon>Plutella</taxon>
    </lineage>
</organism>
<comment type="function">
    <text evidence="7">Component of the MICOS complex, a large protein complex of the mitochondrial inner membrane that plays crucial roles in the maintenance of crista junctions, inner membrane architecture, and formation of contact sites to the outer membrane.</text>
</comment>
<comment type="caution">
    <text evidence="10">The sequence shown here is derived from an EMBL/GenBank/DDBJ whole genome shotgun (WGS) entry which is preliminary data.</text>
</comment>
<feature type="coiled-coil region" evidence="8">
    <location>
        <begin position="305"/>
        <end position="381"/>
    </location>
</feature>
<dbReference type="EMBL" id="JAHIBW010000026">
    <property type="protein sequence ID" value="KAG7297310.1"/>
    <property type="molecule type" value="Genomic_DNA"/>
</dbReference>
<reference evidence="10 11" key="1">
    <citation type="submission" date="2021-06" db="EMBL/GenBank/DDBJ databases">
        <title>A haploid diamondback moth (Plutella xylostella L.) genome assembly resolves 31 chromosomes and identifies a diamide resistance mutation.</title>
        <authorList>
            <person name="Ward C.M."/>
            <person name="Perry K.D."/>
            <person name="Baker G."/>
            <person name="Powis K."/>
            <person name="Heckel D.G."/>
            <person name="Baxter S.W."/>
        </authorList>
    </citation>
    <scope>NUCLEOTIDE SEQUENCE [LARGE SCALE GENOMIC DNA]</scope>
    <source>
        <strain evidence="10 11">LV</strain>
        <tissue evidence="10">Single pupa</tissue>
    </source>
</reference>
<dbReference type="Proteomes" id="UP000823941">
    <property type="component" value="Chromosome 26"/>
</dbReference>
<keyword evidence="5 7" id="KW-0496">Mitochondrion</keyword>
<keyword evidence="11" id="KW-1185">Reference proteome</keyword>
<evidence type="ECO:0000256" key="1">
    <source>
        <dbReference type="ARBA" id="ARBA00010877"/>
    </source>
</evidence>
<evidence type="ECO:0000256" key="2">
    <source>
        <dbReference type="ARBA" id="ARBA00022692"/>
    </source>
</evidence>
<keyword evidence="2 7" id="KW-0812">Transmembrane</keyword>
<proteinExistence type="inferred from homology"/>
<feature type="region of interest" description="Disordered" evidence="9">
    <location>
        <begin position="25"/>
        <end position="64"/>
    </location>
</feature>
<comment type="subunit">
    <text evidence="7">Component of the mitochondrial contact site and cristae organizing system (MICOS) complex.</text>
</comment>
<sequence length="598" mass="67477">MTYQEFLECSWESTKQYVARLGDDTKKPKQCSLTEDGSEPVEDLESPPEDVENEGSEHECPPVQKPPILTQDLCEIEKCVKTLGELALKNLLAARDACINYNKVCPNITKLKVMAAMDQFTLSSMDGLDAAAEEREALVKEQMDSADEATAKLDELCRYFECGVVAPAPDLAETRKVLDHYQREISRLRNQFECEHEMAAAVDKYWKNIEQVMRSYVHEVETLYPGLQYDSPKPQIPKDGNVDLLLYHAARYVKSLREQLQVANQSMGDRVDRALQSLPGDKKARDNKVDASVKKKMREIDTDFAAKLKKMKEDHDKELKAMLQKRQEDFEECVDKKVEEQEQILQEEMNQKIEEALQAEREVLQKELDEMAAKVKVVEEGTKEKLQGSQQSGRSGRLYRSGAALLAATRQARRRAAVASEISDLESAAGLSDEGEGEGENEADKLMLAVVGAIPARVRSEGVATETSLRERYDRMERIALRVALVDSTGGPLPVYVMSYLQSLFLFMKLNTIPKCELEVNPEEPVPSDLDTFDLLQRARFWMNSNNIPNALRYVDALKGASRTAANPWYEDAKDHVETRQAAEAIMAYAKALATQYL</sequence>
<comment type="subcellular location">
    <subcellularLocation>
        <location evidence="7">Mitochondrion inner membrane</location>
        <topology evidence="7">Single-pass membrane protein</topology>
    </subcellularLocation>
</comment>
<protein>
    <recommendedName>
        <fullName evidence="7">MICOS complex subunit MIC60</fullName>
    </recommendedName>
    <alternativeName>
        <fullName evidence="7">Mitofilin</fullName>
    </alternativeName>
</protein>
<keyword evidence="3 7" id="KW-0999">Mitochondrion inner membrane</keyword>
<comment type="similarity">
    <text evidence="1 7">Belongs to the MICOS complex subunit Mic60 family.</text>
</comment>